<reference evidence="4" key="1">
    <citation type="submission" date="2004-12" db="EMBL/GenBank/DDBJ databases">
        <title>The genome sequence of Borrelia hermsii and Borrelia turicatae: comparative analysis of two agents of endemic N. America relapsing fever.</title>
        <authorList>
            <person name="Porcella S.F."/>
            <person name="Raffel S.J."/>
            <person name="Schrumpf M.E."/>
            <person name="Montgomery B."/>
            <person name="Smith T."/>
            <person name="Schwan T.G."/>
        </authorList>
    </citation>
    <scope>NUCLEOTIDE SEQUENCE [LARGE SCALE GENOMIC DNA]</scope>
    <source>
        <strain evidence="4">HS1 / DAH</strain>
    </source>
</reference>
<name>A0AA34R3S7_BORHD</name>
<accession>A0AA34R3S7</accession>
<keyword evidence="2" id="KW-0472">Membrane</keyword>
<gene>
    <name evidence="3" type="ordered locus">BH0268</name>
</gene>
<sequence>MLFNKINKYVLLFGVFAFILAVMLGIFARVPFITVLFRAFFQFIFFFCVGLLLEFVYKKYLYDLFKDDILSDDTDEVNENRHCKPESDNMNLAPKNIPLNENKNIDNDNYDRMEKFSEYDEDARESKFDIEFNKKLLDQISYVERTDPKIVAEAIKTLINKKE</sequence>
<dbReference type="KEGG" id="bhr:BH0268"/>
<evidence type="ECO:0000256" key="1">
    <source>
        <dbReference type="SAM" id="MobiDB-lite"/>
    </source>
</evidence>
<organism evidence="3 4">
    <name type="scientific">Borrelia hermsii (strain HS1 / DAH)</name>
    <dbReference type="NCBI Taxonomy" id="314723"/>
    <lineage>
        <taxon>Bacteria</taxon>
        <taxon>Pseudomonadati</taxon>
        <taxon>Spirochaetota</taxon>
        <taxon>Spirochaetia</taxon>
        <taxon>Spirochaetales</taxon>
        <taxon>Borreliaceae</taxon>
        <taxon>Borrelia</taxon>
    </lineage>
</organism>
<evidence type="ECO:0000256" key="2">
    <source>
        <dbReference type="SAM" id="Phobius"/>
    </source>
</evidence>
<evidence type="ECO:0000313" key="3">
    <source>
        <dbReference type="EMBL" id="AAX16785.1"/>
    </source>
</evidence>
<dbReference type="RefSeq" id="WP_012422042.1">
    <property type="nucleotide sequence ID" value="NC_010673.1"/>
</dbReference>
<dbReference type="Proteomes" id="UP000008834">
    <property type="component" value="Chromosome"/>
</dbReference>
<feature type="transmembrane region" description="Helical" evidence="2">
    <location>
        <begin position="36"/>
        <end position="57"/>
    </location>
</feature>
<feature type="transmembrane region" description="Helical" evidence="2">
    <location>
        <begin position="9"/>
        <end position="30"/>
    </location>
</feature>
<proteinExistence type="predicted"/>
<protein>
    <submittedName>
        <fullName evidence="3">Uncharacterized protein</fullName>
    </submittedName>
</protein>
<dbReference type="AlphaFoldDB" id="A0AA34R3S7"/>
<evidence type="ECO:0000313" key="4">
    <source>
        <dbReference type="Proteomes" id="UP000008834"/>
    </source>
</evidence>
<dbReference type="EMBL" id="CP000048">
    <property type="protein sequence ID" value="AAX16785.1"/>
    <property type="molecule type" value="Genomic_DNA"/>
</dbReference>
<feature type="region of interest" description="Disordered" evidence="1">
    <location>
        <begin position="80"/>
        <end position="100"/>
    </location>
</feature>
<keyword evidence="2" id="KW-0812">Transmembrane</keyword>
<keyword evidence="2" id="KW-1133">Transmembrane helix</keyword>